<reference evidence="1 2" key="1">
    <citation type="submission" date="2022-10" db="EMBL/GenBank/DDBJ databases">
        <title>Identification of biosynthetic pathway for the production of the potent trypsin inhibitor radiosumin.</title>
        <authorList>
            <person name="Fewer D.P."/>
            <person name="Delbaje E."/>
            <person name="Ouyang X."/>
            <person name="Agostino P.D."/>
            <person name="Wahlsten M."/>
            <person name="Jokela J."/>
            <person name="Permi P."/>
            <person name="Haapaniemi E."/>
            <person name="Koistinen H."/>
        </authorList>
    </citation>
    <scope>NUCLEOTIDE SEQUENCE [LARGE SCALE GENOMIC DNA]</scope>
    <source>
        <strain evidence="1 2">NIES-515</strain>
    </source>
</reference>
<gene>
    <name evidence="1" type="ORF">OGM63_03375</name>
</gene>
<keyword evidence="2" id="KW-1185">Reference proteome</keyword>
<proteinExistence type="predicted"/>
<protein>
    <submittedName>
        <fullName evidence="1">Uncharacterized protein</fullName>
    </submittedName>
</protein>
<comment type="caution">
    <text evidence="1">The sequence shown here is derived from an EMBL/GenBank/DDBJ whole genome shotgun (WGS) entry which is preliminary data.</text>
</comment>
<evidence type="ECO:0000313" key="1">
    <source>
        <dbReference type="EMBL" id="MCV3212580.1"/>
    </source>
</evidence>
<dbReference type="Proteomes" id="UP001526143">
    <property type="component" value="Unassembled WGS sequence"/>
</dbReference>
<organism evidence="1 2">
    <name type="scientific">Plectonema radiosum NIES-515</name>
    <dbReference type="NCBI Taxonomy" id="2986073"/>
    <lineage>
        <taxon>Bacteria</taxon>
        <taxon>Bacillati</taxon>
        <taxon>Cyanobacteriota</taxon>
        <taxon>Cyanophyceae</taxon>
        <taxon>Oscillatoriophycideae</taxon>
        <taxon>Oscillatoriales</taxon>
        <taxon>Microcoleaceae</taxon>
        <taxon>Plectonema</taxon>
    </lineage>
</organism>
<accession>A0ABT3AV29</accession>
<sequence>MRLRFIYPQPIARDRVQASVPLSLPTYFKTLEECRYLALE</sequence>
<dbReference type="EMBL" id="JAOWRF010000046">
    <property type="protein sequence ID" value="MCV3212580.1"/>
    <property type="molecule type" value="Genomic_DNA"/>
</dbReference>
<evidence type="ECO:0000313" key="2">
    <source>
        <dbReference type="Proteomes" id="UP001526143"/>
    </source>
</evidence>
<name>A0ABT3AV29_9CYAN</name>
<dbReference type="RefSeq" id="WP_263744092.1">
    <property type="nucleotide sequence ID" value="NZ_JAOWRF010000046.1"/>
</dbReference>